<dbReference type="RefSeq" id="WP_157853910.1">
    <property type="nucleotide sequence ID" value="NZ_PGFG01000001.1"/>
</dbReference>
<sequence>MKLFLPLHRKSCRYAFLFSGLCYLLFVNPAQAQEPAGMRGIEKKDVRRGMVLQAKPSSYSALHGIRLYGTPVGLTGNVSGMKTSQALQPGIGISFPFSRAMYGPKLTKADAARMAGPSRLVWGLDIHGDVFSFTPHHLLDGHEQQVDSFAATETVRKNWSLYSLSLGPEVRWGGSSWVVSLTAGPAFTQNQPAQFRQGDPQQMVLYQDYQVPSDFKKFRLGAQGNLHLQWYPFHDLPLGFYLKAGYFWQQPYTFQVRERDISKVNFNLSPQEIRFQLSNGQIAPFTEKSYSIPNQFFNGQLGLSITIKTKSPRDKVQTQSNRITIKTKSPRDKVQTQSNRVVKPNRSQTSIQPVVSEIEEKQKPQQEFRIVLDEPRPNAVFRSQDEVPAFRWHVVGTPPADAQYLLEVFQLDPQGNIARRIAAASLNPGQPYRLPEQTRAELRRLPAATNYYSWKVTETTTGTSSGQPLYSVQSASCGTIYDTTHIECDGWDIQTGLPKYQVKICLTNSPGTTSCNATYTSIVSASGGTISSVSTLPMTISPNQTGCITFTYQPASLSQTTATFQLNGTWSDPLHNTVNILAGDSLPTCICRDCDSVNIQIQQPQVQMQAADPHLFDITGSVVENPHSVYALEFSVQSFSFTAQPGGCATVDGLEHDGMIVGTGTTVNNGTAGLIFGNVPIGNPNVFKVLKWVSSSPVPAGTPIPFDLVMSLPAAASGLDPSCCQINYHLCLQVKVYYAACRFCTKTICLDFDNSITQKP</sequence>
<feature type="chain" id="PRO_5014708832" evidence="1">
    <location>
        <begin position="33"/>
        <end position="760"/>
    </location>
</feature>
<dbReference type="EMBL" id="PGFG01000001">
    <property type="protein sequence ID" value="PJJ76652.1"/>
    <property type="molecule type" value="Genomic_DNA"/>
</dbReference>
<comment type="caution">
    <text evidence="2">The sequence shown here is derived from an EMBL/GenBank/DDBJ whole genome shotgun (WGS) entry which is preliminary data.</text>
</comment>
<reference evidence="2 3" key="1">
    <citation type="submission" date="2017-11" db="EMBL/GenBank/DDBJ databases">
        <title>Genomic Encyclopedia of Archaeal and Bacterial Type Strains, Phase II (KMG-II): From Individual Species to Whole Genera.</title>
        <authorList>
            <person name="Goeker M."/>
        </authorList>
    </citation>
    <scope>NUCLEOTIDE SEQUENCE [LARGE SCALE GENOMIC DNA]</scope>
    <source>
        <strain evidence="2 3">DSM 27268</strain>
    </source>
</reference>
<dbReference type="OrthoDB" id="1265549at2"/>
<keyword evidence="1" id="KW-0732">Signal</keyword>
<dbReference type="AlphaFoldDB" id="A0A2M9CXL3"/>
<evidence type="ECO:0000313" key="3">
    <source>
        <dbReference type="Proteomes" id="UP000230000"/>
    </source>
</evidence>
<keyword evidence="3" id="KW-1185">Reference proteome</keyword>
<protein>
    <submittedName>
        <fullName evidence="2">Uncharacterized protein</fullName>
    </submittedName>
</protein>
<accession>A0A2M9CXL3</accession>
<name>A0A2M9CXL3_9BACT</name>
<proteinExistence type="predicted"/>
<evidence type="ECO:0000313" key="2">
    <source>
        <dbReference type="EMBL" id="PJJ76652.1"/>
    </source>
</evidence>
<evidence type="ECO:0000256" key="1">
    <source>
        <dbReference type="SAM" id="SignalP"/>
    </source>
</evidence>
<gene>
    <name evidence="2" type="ORF">BXY57_2283</name>
</gene>
<feature type="signal peptide" evidence="1">
    <location>
        <begin position="1"/>
        <end position="32"/>
    </location>
</feature>
<organism evidence="2 3">
    <name type="scientific">Thermoflavifilum aggregans</name>
    <dbReference type="NCBI Taxonomy" id="454188"/>
    <lineage>
        <taxon>Bacteria</taxon>
        <taxon>Pseudomonadati</taxon>
        <taxon>Bacteroidota</taxon>
        <taxon>Chitinophagia</taxon>
        <taxon>Chitinophagales</taxon>
        <taxon>Chitinophagaceae</taxon>
        <taxon>Thermoflavifilum</taxon>
    </lineage>
</organism>
<dbReference type="Proteomes" id="UP000230000">
    <property type="component" value="Unassembled WGS sequence"/>
</dbReference>